<accession>A0A4V1M1C9</accession>
<dbReference type="OrthoDB" id="5347922at2"/>
<keyword evidence="1" id="KW-0812">Transmembrane</keyword>
<sequence length="167" mass="18671">MKKIFVVISTLFVITTLYAHTLLMNVMNNEDNTITVIGEFSTGEKAAGALVRLESLVSGEILFKQRLPVESELTIDIPKEPYQVVLDGGPGHTIVKEGIEPLEGFAKEVKEKAKSNSEKLSKAENFNNEWSLTTIILFTICIVLLLLALYFSSRNTNKILNEIRQKN</sequence>
<dbReference type="RefSeq" id="WP_129061045.1">
    <property type="nucleotide sequence ID" value="NZ_NXIE01000002.1"/>
</dbReference>
<comment type="caution">
    <text evidence="2">The sequence shown here is derived from an EMBL/GenBank/DDBJ whole genome shotgun (WGS) entry which is preliminary data.</text>
</comment>
<organism evidence="2 3">
    <name type="scientific">Halarcobacter mediterraneus</name>
    <dbReference type="NCBI Taxonomy" id="2023153"/>
    <lineage>
        <taxon>Bacteria</taxon>
        <taxon>Pseudomonadati</taxon>
        <taxon>Campylobacterota</taxon>
        <taxon>Epsilonproteobacteria</taxon>
        <taxon>Campylobacterales</taxon>
        <taxon>Arcobacteraceae</taxon>
        <taxon>Halarcobacter</taxon>
    </lineage>
</organism>
<gene>
    <name evidence="2" type="ORF">CP965_05340</name>
</gene>
<keyword evidence="1" id="KW-0472">Membrane</keyword>
<evidence type="ECO:0000256" key="1">
    <source>
        <dbReference type="SAM" id="Phobius"/>
    </source>
</evidence>
<evidence type="ECO:0000313" key="3">
    <source>
        <dbReference type="Proteomes" id="UP000289718"/>
    </source>
</evidence>
<feature type="transmembrane region" description="Helical" evidence="1">
    <location>
        <begin position="130"/>
        <end position="151"/>
    </location>
</feature>
<dbReference type="EMBL" id="NXIE01000002">
    <property type="protein sequence ID" value="RXK13224.1"/>
    <property type="molecule type" value="Genomic_DNA"/>
</dbReference>
<dbReference type="Proteomes" id="UP000289718">
    <property type="component" value="Unassembled WGS sequence"/>
</dbReference>
<name>A0A4V1M1C9_9BACT</name>
<protein>
    <submittedName>
        <fullName evidence="2">Uncharacterized protein</fullName>
    </submittedName>
</protein>
<keyword evidence="3" id="KW-1185">Reference proteome</keyword>
<keyword evidence="1" id="KW-1133">Transmembrane helix</keyword>
<proteinExistence type="predicted"/>
<reference evidence="2 3" key="1">
    <citation type="submission" date="2017-09" db="EMBL/GenBank/DDBJ databases">
        <title>Genomics of the genus Arcobacter.</title>
        <authorList>
            <person name="Perez-Cataluna A."/>
            <person name="Figueras M.J."/>
            <person name="Salas-Masso N."/>
        </authorList>
    </citation>
    <scope>NUCLEOTIDE SEQUENCE [LARGE SCALE GENOMIC DNA]</scope>
    <source>
        <strain evidence="2 3">F156-34</strain>
    </source>
</reference>
<evidence type="ECO:0000313" key="2">
    <source>
        <dbReference type="EMBL" id="RXK13224.1"/>
    </source>
</evidence>
<dbReference type="AlphaFoldDB" id="A0A4V1M1C9"/>